<evidence type="ECO:0000256" key="1">
    <source>
        <dbReference type="ARBA" id="ARBA00001966"/>
    </source>
</evidence>
<keyword evidence="4" id="KW-0479">Metal-binding</keyword>
<dbReference type="PROSITE" id="PS51918">
    <property type="entry name" value="RADICAL_SAM"/>
    <property type="match status" value="1"/>
</dbReference>
<dbReference type="InterPro" id="IPR007197">
    <property type="entry name" value="rSAM"/>
</dbReference>
<dbReference type="SUPFAM" id="SSF102114">
    <property type="entry name" value="Radical SAM enzymes"/>
    <property type="match status" value="1"/>
</dbReference>
<dbReference type="SFLD" id="SFLDG01083">
    <property type="entry name" value="Uncharacterised_Radical_SAM_Su"/>
    <property type="match status" value="1"/>
</dbReference>
<dbReference type="EMBL" id="UOEX01000054">
    <property type="protein sequence ID" value="VAW33688.1"/>
    <property type="molecule type" value="Genomic_DNA"/>
</dbReference>
<dbReference type="PANTHER" id="PTHR43787">
    <property type="entry name" value="FEMO COFACTOR BIOSYNTHESIS PROTEIN NIFB-RELATED"/>
    <property type="match status" value="1"/>
</dbReference>
<protein>
    <submittedName>
        <fullName evidence="8">Radical SAM domain protein</fullName>
    </submittedName>
</protein>
<evidence type="ECO:0000259" key="7">
    <source>
        <dbReference type="PROSITE" id="PS51918"/>
    </source>
</evidence>
<keyword evidence="6" id="KW-0411">Iron-sulfur</keyword>
<dbReference type="Gene3D" id="3.20.20.70">
    <property type="entry name" value="Aldolase class I"/>
    <property type="match status" value="1"/>
</dbReference>
<evidence type="ECO:0000313" key="8">
    <source>
        <dbReference type="EMBL" id="VAW33688.1"/>
    </source>
</evidence>
<dbReference type="InterPro" id="IPR058240">
    <property type="entry name" value="rSAM_sf"/>
</dbReference>
<comment type="cofactor">
    <cofactor evidence="1">
        <name>[4Fe-4S] cluster</name>
        <dbReference type="ChEBI" id="CHEBI:49883"/>
    </cofactor>
</comment>
<feature type="domain" description="Radical SAM core" evidence="7">
    <location>
        <begin position="6"/>
        <end position="244"/>
    </location>
</feature>
<evidence type="ECO:0000256" key="2">
    <source>
        <dbReference type="ARBA" id="ARBA00022485"/>
    </source>
</evidence>
<keyword evidence="2" id="KW-0004">4Fe-4S</keyword>
<dbReference type="SFLD" id="SFLDS00029">
    <property type="entry name" value="Radical_SAM"/>
    <property type="match status" value="1"/>
</dbReference>
<keyword evidence="5" id="KW-0408">Iron</keyword>
<dbReference type="CDD" id="cd01335">
    <property type="entry name" value="Radical_SAM"/>
    <property type="match status" value="1"/>
</dbReference>
<dbReference type="GO" id="GO:0051539">
    <property type="term" value="F:4 iron, 4 sulfur cluster binding"/>
    <property type="evidence" value="ECO:0007669"/>
    <property type="project" value="UniProtKB-KW"/>
</dbReference>
<gene>
    <name evidence="8" type="ORF">MNBD_DELTA03-1490</name>
</gene>
<dbReference type="PANTHER" id="PTHR43787:SF11">
    <property type="entry name" value="UPF0026 PROTEIN SLR1464"/>
    <property type="match status" value="1"/>
</dbReference>
<dbReference type="GO" id="GO:0046872">
    <property type="term" value="F:metal ion binding"/>
    <property type="evidence" value="ECO:0007669"/>
    <property type="project" value="UniProtKB-KW"/>
</dbReference>
<dbReference type="GO" id="GO:0003824">
    <property type="term" value="F:catalytic activity"/>
    <property type="evidence" value="ECO:0007669"/>
    <property type="project" value="InterPro"/>
</dbReference>
<name>A0A3B0US20_9ZZZZ</name>
<reference evidence="8" key="1">
    <citation type="submission" date="2018-06" db="EMBL/GenBank/DDBJ databases">
        <authorList>
            <person name="Zhirakovskaya E."/>
        </authorList>
    </citation>
    <scope>NUCLEOTIDE SEQUENCE</scope>
</reference>
<proteinExistence type="predicted"/>
<evidence type="ECO:0000256" key="5">
    <source>
        <dbReference type="ARBA" id="ARBA00023004"/>
    </source>
</evidence>
<evidence type="ECO:0000256" key="4">
    <source>
        <dbReference type="ARBA" id="ARBA00022723"/>
    </source>
</evidence>
<dbReference type="Pfam" id="PF04055">
    <property type="entry name" value="Radical_SAM"/>
    <property type="match status" value="1"/>
</dbReference>
<evidence type="ECO:0000256" key="3">
    <source>
        <dbReference type="ARBA" id="ARBA00022691"/>
    </source>
</evidence>
<dbReference type="AlphaFoldDB" id="A0A3B0US20"/>
<accession>A0A3B0US20</accession>
<dbReference type="InterPro" id="IPR013785">
    <property type="entry name" value="Aldolase_TIM"/>
</dbReference>
<evidence type="ECO:0000256" key="6">
    <source>
        <dbReference type="ARBA" id="ARBA00023014"/>
    </source>
</evidence>
<sequence>MNIFGPVNSRRLGLSLGIDLVPGFCTFNCVYCEINRQKVRTCQRREYIPTVDIITELDRHLMDEGETELDIYTITASGEPTLHNGIGQIIRHIKNHSSKPVAVLTNGSLLHRPEVRQELMAADIIIPSLDTARPASFQALNRPAAGLDIDIITEGIKIFKEEYSGKLWLEILLCEGINDTEADIKALERAVDSIRPDKIQLNTVDRPPLEADAHPLSRPQLERIAARLPGDVEIIARGQDPGPAGHKTARPNNPNEIIELLKRRPCTSEDICLTLNYEKTWVLTTLERLAETAQITLTRHRDLKYWTMAKETNERRKGNKEPRAE</sequence>
<keyword evidence="3" id="KW-0949">S-adenosyl-L-methionine</keyword>
<dbReference type="InterPro" id="IPR040084">
    <property type="entry name" value="GTPase_Obg"/>
</dbReference>
<organism evidence="8">
    <name type="scientific">hydrothermal vent metagenome</name>
    <dbReference type="NCBI Taxonomy" id="652676"/>
    <lineage>
        <taxon>unclassified sequences</taxon>
        <taxon>metagenomes</taxon>
        <taxon>ecological metagenomes</taxon>
    </lineage>
</organism>